<dbReference type="PANTHER" id="PTHR23098">
    <property type="entry name" value="AGAP001331-PA-RELATED"/>
    <property type="match status" value="1"/>
</dbReference>
<evidence type="ECO:0000256" key="1">
    <source>
        <dbReference type="ARBA" id="ARBA00011764"/>
    </source>
</evidence>
<dbReference type="EMBL" id="GEGO01007070">
    <property type="protein sequence ID" value="JAR88334.1"/>
    <property type="molecule type" value="Transcribed_RNA"/>
</dbReference>
<feature type="domain" description="Myb/SANT-like DNA-binding" evidence="4">
    <location>
        <begin position="11"/>
        <end position="80"/>
    </location>
</feature>
<evidence type="ECO:0000259" key="4">
    <source>
        <dbReference type="Pfam" id="PF13873"/>
    </source>
</evidence>
<evidence type="ECO:0000313" key="5">
    <source>
        <dbReference type="EMBL" id="JAR88334.1"/>
    </source>
</evidence>
<dbReference type="GO" id="GO:0005634">
    <property type="term" value="C:nucleus"/>
    <property type="evidence" value="ECO:0007669"/>
    <property type="project" value="TreeGrafter"/>
</dbReference>
<evidence type="ECO:0000256" key="2">
    <source>
        <dbReference type="ARBA" id="ARBA00016807"/>
    </source>
</evidence>
<reference evidence="5" key="1">
    <citation type="journal article" date="2018" name="PLoS Negl. Trop. Dis.">
        <title>Sialome diversity of ticks revealed by RNAseq of single tick salivary glands.</title>
        <authorList>
            <person name="Perner J."/>
            <person name="Kropackova S."/>
            <person name="Kopacek P."/>
            <person name="Ribeiro J.M."/>
        </authorList>
    </citation>
    <scope>NUCLEOTIDE SEQUENCE</scope>
    <source>
        <strain evidence="5">Siblings of single egg batch collected in Ceske Budejovice</strain>
        <tissue evidence="5">Salivary glands</tissue>
    </source>
</reference>
<protein>
    <recommendedName>
        <fullName evidence="2">Regulatory protein zeste</fullName>
    </recommendedName>
</protein>
<dbReference type="InterPro" id="IPR028002">
    <property type="entry name" value="Myb_DNA-bind_5"/>
</dbReference>
<comment type="function">
    <text evidence="3">Involved in transvection phenomena (= synapsis-dependent gene expression), where the synaptic pairing of chromosomes carrying genes with which zeste interacts influences the expression of these genes. Zeste binds to DNA and stimulates transcription from a nearby promoter.</text>
</comment>
<dbReference type="Pfam" id="PF13873">
    <property type="entry name" value="Myb_DNA-bind_5"/>
    <property type="match status" value="1"/>
</dbReference>
<accession>A0A147BC44</accession>
<evidence type="ECO:0000256" key="3">
    <source>
        <dbReference type="ARBA" id="ARBA00025466"/>
    </source>
</evidence>
<comment type="subunit">
    <text evidence="1">Self-associates forming complexes of several hundred monomers.</text>
</comment>
<sequence>MSAQPPQKRVRMPNFTDAEIEALVDGYEANKVVVDAKGDGPHGARAKQRAWDRITASLFAVSGIRGDVAEIKKKWSDHKSA</sequence>
<dbReference type="PANTHER" id="PTHR23098:SF16">
    <property type="entry name" value="REGULATORY PROTEIN ZESTE"/>
    <property type="match status" value="1"/>
</dbReference>
<organism evidence="5">
    <name type="scientific">Ixodes ricinus</name>
    <name type="common">Common tick</name>
    <name type="synonym">Acarus ricinus</name>
    <dbReference type="NCBI Taxonomy" id="34613"/>
    <lineage>
        <taxon>Eukaryota</taxon>
        <taxon>Metazoa</taxon>
        <taxon>Ecdysozoa</taxon>
        <taxon>Arthropoda</taxon>
        <taxon>Chelicerata</taxon>
        <taxon>Arachnida</taxon>
        <taxon>Acari</taxon>
        <taxon>Parasitiformes</taxon>
        <taxon>Ixodida</taxon>
        <taxon>Ixodoidea</taxon>
        <taxon>Ixodidae</taxon>
        <taxon>Ixodinae</taxon>
        <taxon>Ixodes</taxon>
    </lineage>
</organism>
<dbReference type="AlphaFoldDB" id="A0A147BC44"/>
<name>A0A147BC44_IXORI</name>
<feature type="non-terminal residue" evidence="5">
    <location>
        <position position="81"/>
    </location>
</feature>
<proteinExistence type="predicted"/>